<dbReference type="RefSeq" id="WP_275120928.1">
    <property type="nucleotide sequence ID" value="NZ_JAOTPO010000034.1"/>
</dbReference>
<reference evidence="2" key="1">
    <citation type="submission" date="2024-05" db="EMBL/GenBank/DDBJ databases">
        <title>Alkalihalobacillus sp. strain MEB203 novel alkaliphilic bacterium from Lonar Lake, India.</title>
        <authorList>
            <person name="Joshi A."/>
            <person name="Thite S."/>
            <person name="Mengade P."/>
        </authorList>
    </citation>
    <scope>NUCLEOTIDE SEQUENCE</scope>
    <source>
        <strain evidence="2">MEB 203</strain>
    </source>
</reference>
<dbReference type="Pfam" id="PF01844">
    <property type="entry name" value="HNH"/>
    <property type="match status" value="1"/>
</dbReference>
<evidence type="ECO:0000259" key="1">
    <source>
        <dbReference type="Pfam" id="PF01844"/>
    </source>
</evidence>
<protein>
    <submittedName>
        <fullName evidence="2">HNH endonuclease</fullName>
    </submittedName>
</protein>
<dbReference type="SUPFAM" id="SSF88697">
    <property type="entry name" value="PUA domain-like"/>
    <property type="match status" value="1"/>
</dbReference>
<name>A0ABT5VPD3_9BACI</name>
<keyword evidence="2" id="KW-0255">Endonuclease</keyword>
<keyword evidence="3" id="KW-1185">Reference proteome</keyword>
<proteinExistence type="predicted"/>
<organism evidence="2 3">
    <name type="scientific">Alkalihalobacterium chitinilyticum</name>
    <dbReference type="NCBI Taxonomy" id="2980103"/>
    <lineage>
        <taxon>Bacteria</taxon>
        <taxon>Bacillati</taxon>
        <taxon>Bacillota</taxon>
        <taxon>Bacilli</taxon>
        <taxon>Bacillales</taxon>
        <taxon>Bacillaceae</taxon>
        <taxon>Alkalihalobacterium</taxon>
    </lineage>
</organism>
<gene>
    <name evidence="2" type="ORF">N7Z68_23875</name>
</gene>
<keyword evidence="2" id="KW-0378">Hydrolase</keyword>
<dbReference type="EMBL" id="JAOTPO010000034">
    <property type="protein sequence ID" value="MDE5416338.1"/>
    <property type="molecule type" value="Genomic_DNA"/>
</dbReference>
<dbReference type="InterPro" id="IPR002711">
    <property type="entry name" value="HNH"/>
</dbReference>
<dbReference type="InterPro" id="IPR003615">
    <property type="entry name" value="HNH_nuc"/>
</dbReference>
<feature type="domain" description="HNH" evidence="1">
    <location>
        <begin position="266"/>
        <end position="321"/>
    </location>
</feature>
<evidence type="ECO:0000313" key="2">
    <source>
        <dbReference type="EMBL" id="MDE5416338.1"/>
    </source>
</evidence>
<comment type="caution">
    <text evidence="2">The sequence shown here is derived from an EMBL/GenBank/DDBJ whole genome shotgun (WGS) entry which is preliminary data.</text>
</comment>
<dbReference type="CDD" id="cd00085">
    <property type="entry name" value="HNHc"/>
    <property type="match status" value="1"/>
</dbReference>
<dbReference type="GO" id="GO:0004519">
    <property type="term" value="F:endonuclease activity"/>
    <property type="evidence" value="ECO:0007669"/>
    <property type="project" value="UniProtKB-KW"/>
</dbReference>
<sequence length="341" mass="40290">MPSPITILKNNEELFKADSIQHAARFLAEHLRTSVNKCYDPIERGYVYHIPYKVEEDEYRFIAPQEISANRRKELEERDHKNARRVWLVPANPTEFDLHRAFSEDDTLDWKRSVKYENSDLLFMYVSGKTRKVRYKVEVIEGLVCQNATAHHKTFWIDEDKYEQSKEWDYTRIRLVDEVDTDGLSLEELRKQGLKGNIQGPMKLTGDLRDYVMSFFTRDLTEGFYPEEVSVPDSFEEGKCKTIVVNTYERNPIARKQCIEHYGVECQICQFDFEKVYGDVGKDFIHVHHLVPLHTIKQNYIVDPIQDLIPVCPNCHTMLHRKENHVYLSVDQLRERVLKTN</sequence>
<dbReference type="InterPro" id="IPR015947">
    <property type="entry name" value="PUA-like_sf"/>
</dbReference>
<dbReference type="Proteomes" id="UP001148125">
    <property type="component" value="Unassembled WGS sequence"/>
</dbReference>
<evidence type="ECO:0000313" key="3">
    <source>
        <dbReference type="Proteomes" id="UP001148125"/>
    </source>
</evidence>
<keyword evidence="2" id="KW-0540">Nuclease</keyword>
<accession>A0ABT5VPD3</accession>